<reference evidence="6" key="1">
    <citation type="submission" date="2021-04" db="EMBL/GenBank/DDBJ databases">
        <title>Genome based classification of Actinospica acidithermotolerans sp. nov., an actinobacterium isolated from an Indonesian hot spring.</title>
        <authorList>
            <person name="Kusuma A.B."/>
            <person name="Putra K.E."/>
            <person name="Nafisah S."/>
            <person name="Loh J."/>
            <person name="Nouioui I."/>
            <person name="Goodfellow M."/>
        </authorList>
    </citation>
    <scope>NUCLEOTIDE SEQUENCE</scope>
    <source>
        <strain evidence="6">MGRD01-02</strain>
    </source>
</reference>
<dbReference type="InterPro" id="IPR036390">
    <property type="entry name" value="WH_DNA-bd_sf"/>
</dbReference>
<feature type="domain" description="HTH iclR-type" evidence="4">
    <location>
        <begin position="17"/>
        <end position="80"/>
    </location>
</feature>
<name>A0A941IH81_9ACTN</name>
<dbReference type="PROSITE" id="PS51077">
    <property type="entry name" value="HTH_ICLR"/>
    <property type="match status" value="1"/>
</dbReference>
<evidence type="ECO:0000313" key="7">
    <source>
        <dbReference type="Proteomes" id="UP000676325"/>
    </source>
</evidence>
<organism evidence="6 7">
    <name type="scientific">Actinospica acidithermotolerans</name>
    <dbReference type="NCBI Taxonomy" id="2828514"/>
    <lineage>
        <taxon>Bacteria</taxon>
        <taxon>Bacillati</taxon>
        <taxon>Actinomycetota</taxon>
        <taxon>Actinomycetes</taxon>
        <taxon>Catenulisporales</taxon>
        <taxon>Actinospicaceae</taxon>
        <taxon>Actinospica</taxon>
    </lineage>
</organism>
<evidence type="ECO:0000256" key="2">
    <source>
        <dbReference type="ARBA" id="ARBA00023125"/>
    </source>
</evidence>
<dbReference type="Proteomes" id="UP000676325">
    <property type="component" value="Unassembled WGS sequence"/>
</dbReference>
<keyword evidence="2" id="KW-0238">DNA-binding</keyword>
<protein>
    <submittedName>
        <fullName evidence="6">Helix-turn-helix domain-containing protein</fullName>
    </submittedName>
</protein>
<feature type="domain" description="IclR-ED" evidence="5">
    <location>
        <begin position="74"/>
        <end position="222"/>
    </location>
</feature>
<dbReference type="Gene3D" id="3.30.450.40">
    <property type="match status" value="1"/>
</dbReference>
<dbReference type="GO" id="GO:0045892">
    <property type="term" value="P:negative regulation of DNA-templated transcription"/>
    <property type="evidence" value="ECO:0007669"/>
    <property type="project" value="TreeGrafter"/>
</dbReference>
<dbReference type="InterPro" id="IPR029016">
    <property type="entry name" value="GAF-like_dom_sf"/>
</dbReference>
<dbReference type="InterPro" id="IPR050707">
    <property type="entry name" value="HTH_MetabolicPath_Reg"/>
</dbReference>
<dbReference type="InterPro" id="IPR014757">
    <property type="entry name" value="Tscrpt_reg_IclR_C"/>
</dbReference>
<dbReference type="InterPro" id="IPR005471">
    <property type="entry name" value="Tscrpt_reg_IclR_N"/>
</dbReference>
<evidence type="ECO:0000313" key="6">
    <source>
        <dbReference type="EMBL" id="MBR7825432.1"/>
    </source>
</evidence>
<dbReference type="GO" id="GO:0003700">
    <property type="term" value="F:DNA-binding transcription factor activity"/>
    <property type="evidence" value="ECO:0007669"/>
    <property type="project" value="TreeGrafter"/>
</dbReference>
<dbReference type="SUPFAM" id="SSF46785">
    <property type="entry name" value="Winged helix' DNA-binding domain"/>
    <property type="match status" value="1"/>
</dbReference>
<keyword evidence="3" id="KW-0804">Transcription</keyword>
<keyword evidence="1" id="KW-0805">Transcription regulation</keyword>
<accession>A0A941IH81</accession>
<evidence type="ECO:0000256" key="1">
    <source>
        <dbReference type="ARBA" id="ARBA00023015"/>
    </source>
</evidence>
<dbReference type="PANTHER" id="PTHR30136:SF24">
    <property type="entry name" value="HTH-TYPE TRANSCRIPTIONAL REPRESSOR ALLR"/>
    <property type="match status" value="1"/>
</dbReference>
<dbReference type="AlphaFoldDB" id="A0A941IH81"/>
<sequence>MTTSTATPAGEHHPETSQTLDRGLRALEELAEVPGGLTVTELADRLSVNRTIVYRLLATLELHGLARRDSSGRARLSIGVLALARQVQPLLREAATIPLRRLAEEVGATAHLTVVDGSEALAVAVVEPTWTDYHVAYRVGSRHALDRGAAGRVILNYRENKSAGYLITDGELQFGAYGIAAPVVDVPGVEASVGVISFGQLDPNRTGPRVIRAATEVASALR</sequence>
<dbReference type="Pfam" id="PF09339">
    <property type="entry name" value="HTH_IclR"/>
    <property type="match status" value="1"/>
</dbReference>
<comment type="caution">
    <text evidence="6">The sequence shown here is derived from an EMBL/GenBank/DDBJ whole genome shotgun (WGS) entry which is preliminary data.</text>
</comment>
<evidence type="ECO:0000259" key="4">
    <source>
        <dbReference type="PROSITE" id="PS51077"/>
    </source>
</evidence>
<keyword evidence="7" id="KW-1185">Reference proteome</keyword>
<dbReference type="PANTHER" id="PTHR30136">
    <property type="entry name" value="HELIX-TURN-HELIX TRANSCRIPTIONAL REGULATOR, ICLR FAMILY"/>
    <property type="match status" value="1"/>
</dbReference>
<dbReference type="SMART" id="SM00346">
    <property type="entry name" value="HTH_ICLR"/>
    <property type="match status" value="1"/>
</dbReference>
<dbReference type="GO" id="GO:0003677">
    <property type="term" value="F:DNA binding"/>
    <property type="evidence" value="ECO:0007669"/>
    <property type="project" value="UniProtKB-KW"/>
</dbReference>
<dbReference type="InterPro" id="IPR036388">
    <property type="entry name" value="WH-like_DNA-bd_sf"/>
</dbReference>
<dbReference type="Pfam" id="PF01614">
    <property type="entry name" value="IclR_C"/>
    <property type="match status" value="1"/>
</dbReference>
<dbReference type="EMBL" id="JAGSOH010000005">
    <property type="protein sequence ID" value="MBR7825432.1"/>
    <property type="molecule type" value="Genomic_DNA"/>
</dbReference>
<evidence type="ECO:0000259" key="5">
    <source>
        <dbReference type="PROSITE" id="PS51078"/>
    </source>
</evidence>
<gene>
    <name evidence="6" type="ORF">KDK95_03880</name>
</gene>
<dbReference type="RefSeq" id="WP_212516578.1">
    <property type="nucleotide sequence ID" value="NZ_JAGSOH010000005.1"/>
</dbReference>
<dbReference type="SUPFAM" id="SSF55781">
    <property type="entry name" value="GAF domain-like"/>
    <property type="match status" value="1"/>
</dbReference>
<evidence type="ECO:0000256" key="3">
    <source>
        <dbReference type="ARBA" id="ARBA00023163"/>
    </source>
</evidence>
<dbReference type="Gene3D" id="1.10.10.10">
    <property type="entry name" value="Winged helix-like DNA-binding domain superfamily/Winged helix DNA-binding domain"/>
    <property type="match status" value="1"/>
</dbReference>
<dbReference type="PROSITE" id="PS51078">
    <property type="entry name" value="ICLR_ED"/>
    <property type="match status" value="1"/>
</dbReference>
<proteinExistence type="predicted"/>